<dbReference type="PROSITE" id="PS50082">
    <property type="entry name" value="WD_REPEATS_2"/>
    <property type="match status" value="6"/>
</dbReference>
<comment type="caution">
    <text evidence="5">The sequence shown here is derived from an EMBL/GenBank/DDBJ whole genome shotgun (WGS) entry which is preliminary data.</text>
</comment>
<dbReference type="InterPro" id="IPR020472">
    <property type="entry name" value="WD40_PAC1"/>
</dbReference>
<name>A0AAJ5C873_9BASI</name>
<proteinExistence type="predicted"/>
<dbReference type="PANTHER" id="PTHR19848">
    <property type="entry name" value="WD40 REPEAT PROTEIN"/>
    <property type="match status" value="1"/>
</dbReference>
<dbReference type="InterPro" id="IPR059122">
    <property type="entry name" value="Beta-prop_WDR5-like"/>
</dbReference>
<dbReference type="Gene3D" id="2.130.10.10">
    <property type="entry name" value="YVTN repeat-like/Quinoprotein amine dehydrogenase"/>
    <property type="match status" value="1"/>
</dbReference>
<dbReference type="PROSITE" id="PS50294">
    <property type="entry name" value="WD_REPEATS_REGION"/>
    <property type="match status" value="4"/>
</dbReference>
<sequence>MAMEIAETINANSNPCTSSPELIYTLKSHTKSLTAVCFSPNGQMLATASADSTISLFSFNTGSLLHKFTSHTGGINSICFSSDSAYLASCSDDKSIHIHSVITLQLVRNFSEHTSYVVCLAYNPSSTLLVSGSFDETVRLWNLCRNRCHRTISAHSEAVTGVDFNKDGTMIVSSSYDGSIRLWDTCTGACLKTLVHKDQSAVGGVSFTPSSEQLLCSALDGSVRLWDVYNSKIVKTYVGHLNSKIPMTARLVTKPATRTSLNLPISKSSRSTVENGGSGGEKDKWGAVMIGSEDGKVVMWDVQTRQILKTWQAHSGAIIATATHPNFNIVVTATIEPENSVKIWLFHPPSSCS</sequence>
<dbReference type="InterPro" id="IPR015943">
    <property type="entry name" value="WD40/YVTN_repeat-like_dom_sf"/>
</dbReference>
<feature type="repeat" description="WD" evidence="3">
    <location>
        <begin position="68"/>
        <end position="109"/>
    </location>
</feature>
<evidence type="ECO:0000256" key="1">
    <source>
        <dbReference type="ARBA" id="ARBA00022574"/>
    </source>
</evidence>
<dbReference type="InterPro" id="IPR036322">
    <property type="entry name" value="WD40_repeat_dom_sf"/>
</dbReference>
<dbReference type="InterPro" id="IPR019775">
    <property type="entry name" value="WD40_repeat_CS"/>
</dbReference>
<keyword evidence="6" id="KW-1185">Reference proteome</keyword>
<evidence type="ECO:0000313" key="6">
    <source>
        <dbReference type="Proteomes" id="UP001294444"/>
    </source>
</evidence>
<feature type="repeat" description="WD" evidence="3">
    <location>
        <begin position="26"/>
        <end position="67"/>
    </location>
</feature>
<organism evidence="5 6">
    <name type="scientific">Melanopsichium pennsylvanicum</name>
    <dbReference type="NCBI Taxonomy" id="63383"/>
    <lineage>
        <taxon>Eukaryota</taxon>
        <taxon>Fungi</taxon>
        <taxon>Dikarya</taxon>
        <taxon>Basidiomycota</taxon>
        <taxon>Ustilaginomycotina</taxon>
        <taxon>Ustilaginomycetes</taxon>
        <taxon>Ustilaginales</taxon>
        <taxon>Ustilaginaceae</taxon>
        <taxon>Melanopsichium</taxon>
    </lineage>
</organism>
<dbReference type="SMART" id="SM00320">
    <property type="entry name" value="WD40"/>
    <property type="match status" value="7"/>
</dbReference>
<dbReference type="CDD" id="cd00200">
    <property type="entry name" value="WD40"/>
    <property type="match status" value="1"/>
</dbReference>
<accession>A0AAJ5C873</accession>
<keyword evidence="2" id="KW-0677">Repeat</keyword>
<feature type="repeat" description="WD" evidence="3">
    <location>
        <begin position="288"/>
        <end position="310"/>
    </location>
</feature>
<dbReference type="Pfam" id="PF25175">
    <property type="entry name" value="Beta-prop_WDR5"/>
    <property type="match status" value="1"/>
</dbReference>
<dbReference type="SUPFAM" id="SSF50978">
    <property type="entry name" value="WD40 repeat-like"/>
    <property type="match status" value="1"/>
</dbReference>
<evidence type="ECO:0000256" key="2">
    <source>
        <dbReference type="ARBA" id="ARBA00022737"/>
    </source>
</evidence>
<keyword evidence="1 3" id="KW-0853">WD repeat</keyword>
<feature type="repeat" description="WD" evidence="3">
    <location>
        <begin position="110"/>
        <end position="151"/>
    </location>
</feature>
<dbReference type="AlphaFoldDB" id="A0AAJ5C873"/>
<dbReference type="PANTHER" id="PTHR19848:SF8">
    <property type="entry name" value="F-BOX AND WD REPEAT DOMAIN CONTAINING 7"/>
    <property type="match status" value="1"/>
</dbReference>
<feature type="repeat" description="WD" evidence="3">
    <location>
        <begin position="195"/>
        <end position="236"/>
    </location>
</feature>
<gene>
    <name evidence="5" type="ORF">MEPE_06415</name>
</gene>
<evidence type="ECO:0000259" key="4">
    <source>
        <dbReference type="Pfam" id="PF25175"/>
    </source>
</evidence>
<dbReference type="PROSITE" id="PS00678">
    <property type="entry name" value="WD_REPEATS_1"/>
    <property type="match status" value="1"/>
</dbReference>
<feature type="domain" description="WDR5-like beta-propeller" evidence="4">
    <location>
        <begin position="25"/>
        <end position="344"/>
    </location>
</feature>
<dbReference type="GO" id="GO:0035097">
    <property type="term" value="C:histone methyltransferase complex"/>
    <property type="evidence" value="ECO:0007669"/>
    <property type="project" value="UniProtKB-ARBA"/>
</dbReference>
<dbReference type="InterPro" id="IPR001680">
    <property type="entry name" value="WD40_rpt"/>
</dbReference>
<dbReference type="EMBL" id="OAPG01000020">
    <property type="protein sequence ID" value="SNX87705.1"/>
    <property type="molecule type" value="Genomic_DNA"/>
</dbReference>
<dbReference type="PRINTS" id="PR00320">
    <property type="entry name" value="GPROTEINBRPT"/>
</dbReference>
<protein>
    <submittedName>
        <fullName evidence="5">Related to wd-repeat protein 5</fullName>
    </submittedName>
</protein>
<dbReference type="FunFam" id="2.130.10.10:FF:000228">
    <property type="entry name" value="COMPASS-like H3K4 histone methylase component WDR5A"/>
    <property type="match status" value="1"/>
</dbReference>
<evidence type="ECO:0000313" key="5">
    <source>
        <dbReference type="EMBL" id="SNX87705.1"/>
    </source>
</evidence>
<reference evidence="5" key="1">
    <citation type="submission" date="2023-10" db="EMBL/GenBank/DDBJ databases">
        <authorList>
            <person name="Guldener U."/>
        </authorList>
    </citation>
    <scope>NUCLEOTIDE SEQUENCE</scope>
    <source>
        <strain evidence="5">Mp4</strain>
    </source>
</reference>
<feature type="repeat" description="WD" evidence="3">
    <location>
        <begin position="152"/>
        <end position="193"/>
    </location>
</feature>
<evidence type="ECO:0000256" key="3">
    <source>
        <dbReference type="PROSITE-ProRule" id="PRU00221"/>
    </source>
</evidence>
<dbReference type="Proteomes" id="UP001294444">
    <property type="component" value="Unassembled WGS sequence"/>
</dbReference>